<accession>A0AAE0BJJ6</accession>
<proteinExistence type="predicted"/>
<keyword evidence="3" id="KW-1185">Reference proteome</keyword>
<dbReference type="PANTHER" id="PTHR37984:SF5">
    <property type="entry name" value="PROTEIN NYNRIN-LIKE"/>
    <property type="match status" value="1"/>
</dbReference>
<dbReference type="InterPro" id="IPR050951">
    <property type="entry name" value="Retrovirus_Pol_polyprotein"/>
</dbReference>
<organism evidence="2 3">
    <name type="scientific">Cymbomonas tetramitiformis</name>
    <dbReference type="NCBI Taxonomy" id="36881"/>
    <lineage>
        <taxon>Eukaryota</taxon>
        <taxon>Viridiplantae</taxon>
        <taxon>Chlorophyta</taxon>
        <taxon>Pyramimonadophyceae</taxon>
        <taxon>Pyramimonadales</taxon>
        <taxon>Pyramimonadaceae</taxon>
        <taxon>Cymbomonas</taxon>
    </lineage>
</organism>
<comment type="caution">
    <text evidence="2">The sequence shown here is derived from an EMBL/GenBank/DDBJ whole genome shotgun (WGS) entry which is preliminary data.</text>
</comment>
<dbReference type="FunFam" id="1.10.340.70:FF:000001">
    <property type="entry name" value="Retrovirus-related Pol polyprotein from transposon gypsy-like Protein"/>
    <property type="match status" value="1"/>
</dbReference>
<dbReference type="PANTHER" id="PTHR37984">
    <property type="entry name" value="PROTEIN CBG26694"/>
    <property type="match status" value="1"/>
</dbReference>
<protein>
    <recommendedName>
        <fullName evidence="1">Integrase zinc-binding domain-containing protein</fullName>
    </recommendedName>
</protein>
<dbReference type="Gene3D" id="1.10.340.70">
    <property type="match status" value="1"/>
</dbReference>
<dbReference type="Pfam" id="PF17921">
    <property type="entry name" value="Integrase_H2C2"/>
    <property type="match status" value="1"/>
</dbReference>
<reference evidence="2 3" key="1">
    <citation type="journal article" date="2015" name="Genome Biol. Evol.">
        <title>Comparative Genomics of a Bacterivorous Green Alga Reveals Evolutionary Causalities and Consequences of Phago-Mixotrophic Mode of Nutrition.</title>
        <authorList>
            <person name="Burns J.A."/>
            <person name="Paasch A."/>
            <person name="Narechania A."/>
            <person name="Kim E."/>
        </authorList>
    </citation>
    <scope>NUCLEOTIDE SEQUENCE [LARGE SCALE GENOMIC DNA]</scope>
    <source>
        <strain evidence="2 3">PLY_AMNH</strain>
    </source>
</reference>
<evidence type="ECO:0000313" key="3">
    <source>
        <dbReference type="Proteomes" id="UP001190700"/>
    </source>
</evidence>
<dbReference type="InterPro" id="IPR041588">
    <property type="entry name" value="Integrase_H2C2"/>
</dbReference>
<dbReference type="AlphaFoldDB" id="A0AAE0BJJ6"/>
<evidence type="ECO:0000259" key="1">
    <source>
        <dbReference type="Pfam" id="PF17921"/>
    </source>
</evidence>
<dbReference type="EMBL" id="LGRX02034715">
    <property type="protein sequence ID" value="KAK3237063.1"/>
    <property type="molecule type" value="Genomic_DNA"/>
</dbReference>
<name>A0AAE0BJJ6_9CHLO</name>
<dbReference type="Proteomes" id="UP001190700">
    <property type="component" value="Unassembled WGS sequence"/>
</dbReference>
<feature type="domain" description="Integrase zinc-binding" evidence="1">
    <location>
        <begin position="117"/>
        <end position="173"/>
    </location>
</feature>
<gene>
    <name evidence="2" type="ORF">CYMTET_52849</name>
</gene>
<evidence type="ECO:0000313" key="2">
    <source>
        <dbReference type="EMBL" id="KAK3237063.1"/>
    </source>
</evidence>
<sequence length="208" mass="23051">MFAAPDGALLLDLPWPLLVVYAPPAQQHVKRERRTSSPPPIVRTGEAASVRDLNHQISGGQFLKALQAECVRSAPLQTLMKEIQEAPHQRTRDFCVVGKAVWRVSAGRYQLVLGEDSPLREVVLQEAHASVSAGHAGRDKTLERVLRRFWWKGAADVVGRWVSSCTICQAVRPPKNSYPERLLSPHAIPTRLWQVVSVDFVTGLPVTA</sequence>